<evidence type="ECO:0000313" key="8">
    <source>
        <dbReference type="EMBL" id="GGB68076.1"/>
    </source>
</evidence>
<feature type="transmembrane region" description="Helical" evidence="6">
    <location>
        <begin position="63"/>
        <end position="80"/>
    </location>
</feature>
<feature type="transmembrane region" description="Helical" evidence="6">
    <location>
        <begin position="140"/>
        <end position="161"/>
    </location>
</feature>
<keyword evidence="5 6" id="KW-0472">Membrane</keyword>
<comment type="subcellular location">
    <subcellularLocation>
        <location evidence="1">Membrane</location>
        <topology evidence="1">Multi-pass membrane protein</topology>
    </subcellularLocation>
</comment>
<evidence type="ECO:0000313" key="9">
    <source>
        <dbReference type="Proteomes" id="UP000615760"/>
    </source>
</evidence>
<evidence type="ECO:0000259" key="7">
    <source>
        <dbReference type="Pfam" id="PF00892"/>
    </source>
</evidence>
<feature type="transmembrane region" description="Helical" evidence="6">
    <location>
        <begin position="177"/>
        <end position="196"/>
    </location>
</feature>
<dbReference type="PANTHER" id="PTHR32322:SF2">
    <property type="entry name" value="EAMA DOMAIN-CONTAINING PROTEIN"/>
    <property type="match status" value="1"/>
</dbReference>
<comment type="caution">
    <text evidence="8">The sequence shown here is derived from an EMBL/GenBank/DDBJ whole genome shotgun (WGS) entry which is preliminary data.</text>
</comment>
<protein>
    <recommendedName>
        <fullName evidence="7">EamA domain-containing protein</fullName>
    </recommendedName>
</protein>
<accession>A0ABQ1JK79</accession>
<reference evidence="9" key="1">
    <citation type="journal article" date="2019" name="Int. J. Syst. Evol. Microbiol.">
        <title>The Global Catalogue of Microorganisms (GCM) 10K type strain sequencing project: providing services to taxonomists for standard genome sequencing and annotation.</title>
        <authorList>
            <consortium name="The Broad Institute Genomics Platform"/>
            <consortium name="The Broad Institute Genome Sequencing Center for Infectious Disease"/>
            <person name="Wu L."/>
            <person name="Ma J."/>
        </authorList>
    </citation>
    <scope>NUCLEOTIDE SEQUENCE [LARGE SCALE GENOMIC DNA]</scope>
    <source>
        <strain evidence="9">CGMCC 1.15461</strain>
    </source>
</reference>
<dbReference type="SUPFAM" id="SSF103481">
    <property type="entry name" value="Multidrug resistance efflux transporter EmrE"/>
    <property type="match status" value="2"/>
</dbReference>
<dbReference type="EMBL" id="BMJE01000001">
    <property type="protein sequence ID" value="GGB68076.1"/>
    <property type="molecule type" value="Genomic_DNA"/>
</dbReference>
<feature type="transmembrane region" description="Helical" evidence="6">
    <location>
        <begin position="208"/>
        <end position="228"/>
    </location>
</feature>
<dbReference type="Proteomes" id="UP000615760">
    <property type="component" value="Unassembled WGS sequence"/>
</dbReference>
<proteinExistence type="inferred from homology"/>
<dbReference type="InterPro" id="IPR037185">
    <property type="entry name" value="EmrE-like"/>
</dbReference>
<gene>
    <name evidence="8" type="ORF">GCM10007424_05090</name>
</gene>
<keyword evidence="4 6" id="KW-1133">Transmembrane helix</keyword>
<name>A0ABQ1JK79_9FLAO</name>
<feature type="transmembrane region" description="Helical" evidence="6">
    <location>
        <begin position="86"/>
        <end position="103"/>
    </location>
</feature>
<dbReference type="InterPro" id="IPR000620">
    <property type="entry name" value="EamA_dom"/>
</dbReference>
<comment type="similarity">
    <text evidence="2">Belongs to the EamA transporter family.</text>
</comment>
<evidence type="ECO:0000256" key="6">
    <source>
        <dbReference type="SAM" id="Phobius"/>
    </source>
</evidence>
<dbReference type="Pfam" id="PF00892">
    <property type="entry name" value="EamA"/>
    <property type="match status" value="1"/>
</dbReference>
<keyword evidence="9" id="KW-1185">Reference proteome</keyword>
<dbReference type="InterPro" id="IPR050638">
    <property type="entry name" value="AA-Vitamin_Transporters"/>
</dbReference>
<dbReference type="PANTHER" id="PTHR32322">
    <property type="entry name" value="INNER MEMBRANE TRANSPORTER"/>
    <property type="match status" value="1"/>
</dbReference>
<feature type="transmembrane region" description="Helical" evidence="6">
    <location>
        <begin position="34"/>
        <end position="51"/>
    </location>
</feature>
<keyword evidence="3 6" id="KW-0812">Transmembrane</keyword>
<sequence length="256" mass="28524">MQVLMWNYLVALLLSFFIFKPDFTAVGRNAPWVIYTLLSVLLPLIFLFLIASIRHTGIVKTDAAQRLSLIIPILAAYFIFQEKFNLFKIIGISICFPAIWLILKKPDAQKSKKWIFPAVVLLGFGVIDTMFKKIATYTEIPYTTSIFIIFAGALIVSKILVANEMFACKTKIQGKNLLFGFIVGVFNFGNIIFYLTAHKTFATNPSTVFASINIGVIVLGSIVGTLVFKEKLSILNYAGILLAVAAILFITLSQVY</sequence>
<feature type="transmembrane region" description="Helical" evidence="6">
    <location>
        <begin position="235"/>
        <end position="255"/>
    </location>
</feature>
<evidence type="ECO:0000256" key="3">
    <source>
        <dbReference type="ARBA" id="ARBA00022692"/>
    </source>
</evidence>
<evidence type="ECO:0000256" key="2">
    <source>
        <dbReference type="ARBA" id="ARBA00007362"/>
    </source>
</evidence>
<feature type="domain" description="EamA" evidence="7">
    <location>
        <begin position="2"/>
        <end position="103"/>
    </location>
</feature>
<evidence type="ECO:0000256" key="5">
    <source>
        <dbReference type="ARBA" id="ARBA00023136"/>
    </source>
</evidence>
<evidence type="ECO:0000256" key="1">
    <source>
        <dbReference type="ARBA" id="ARBA00004141"/>
    </source>
</evidence>
<organism evidence="8 9">
    <name type="scientific">Flavobacterium suaedae</name>
    <dbReference type="NCBI Taxonomy" id="1767027"/>
    <lineage>
        <taxon>Bacteria</taxon>
        <taxon>Pseudomonadati</taxon>
        <taxon>Bacteroidota</taxon>
        <taxon>Flavobacteriia</taxon>
        <taxon>Flavobacteriales</taxon>
        <taxon>Flavobacteriaceae</taxon>
        <taxon>Flavobacterium</taxon>
    </lineage>
</organism>
<evidence type="ECO:0000256" key="4">
    <source>
        <dbReference type="ARBA" id="ARBA00022989"/>
    </source>
</evidence>